<dbReference type="Proteomes" id="UP000261540">
    <property type="component" value="Unplaced"/>
</dbReference>
<proteinExistence type="predicted"/>
<dbReference type="GeneTree" id="ENSGT00400000023815"/>
<evidence type="ECO:0000313" key="2">
    <source>
        <dbReference type="Proteomes" id="UP000261540"/>
    </source>
</evidence>
<sequence>MGIADRQIDTMGPEGRQDMVLAEVLWEVPFCVRLPIEILNVEQAFPLLDSTLEDLGIARSAVEEKVVWVDSKRTRVKNKLGKLKEKEVVVLEVRVKAKRPGDPKTQEVTYRSETHSDRPYCHSSVDIRPWKHHWPGRQTHTDHFLGLSCPQHLNVLHPLVQADLLNNVYEFPEVQDY</sequence>
<reference evidence="1" key="2">
    <citation type="submission" date="2025-09" db="UniProtKB">
        <authorList>
            <consortium name="Ensembl"/>
        </authorList>
    </citation>
    <scope>IDENTIFICATION</scope>
</reference>
<reference evidence="1" key="1">
    <citation type="submission" date="2025-08" db="UniProtKB">
        <authorList>
            <consortium name="Ensembl"/>
        </authorList>
    </citation>
    <scope>IDENTIFICATION</scope>
</reference>
<protein>
    <submittedName>
        <fullName evidence="1">Si:ch211-196f5.2</fullName>
    </submittedName>
</protein>
<evidence type="ECO:0000313" key="1">
    <source>
        <dbReference type="Ensembl" id="ENSPKIP00000024908.1"/>
    </source>
</evidence>
<keyword evidence="2" id="KW-1185">Reference proteome</keyword>
<dbReference type="Ensembl" id="ENSPKIT00000005630.1">
    <property type="protein sequence ID" value="ENSPKIP00000024908.1"/>
    <property type="gene ID" value="ENSPKIG00000007979.1"/>
</dbReference>
<accession>A0A3B3S2Z7</accession>
<name>A0A3B3S2Z7_9TELE</name>
<organism evidence="1 2">
    <name type="scientific">Paramormyrops kingsleyae</name>
    <dbReference type="NCBI Taxonomy" id="1676925"/>
    <lineage>
        <taxon>Eukaryota</taxon>
        <taxon>Metazoa</taxon>
        <taxon>Chordata</taxon>
        <taxon>Craniata</taxon>
        <taxon>Vertebrata</taxon>
        <taxon>Euteleostomi</taxon>
        <taxon>Actinopterygii</taxon>
        <taxon>Neopterygii</taxon>
        <taxon>Teleostei</taxon>
        <taxon>Osteoglossocephala</taxon>
        <taxon>Osteoglossomorpha</taxon>
        <taxon>Osteoglossiformes</taxon>
        <taxon>Mormyridae</taxon>
        <taxon>Paramormyrops</taxon>
    </lineage>
</organism>
<dbReference type="AlphaFoldDB" id="A0A3B3S2Z7"/>